<name>A0ABP8ZFC8_9ACTN</name>
<feature type="domain" description="AMP-dependent synthetase/ligase" evidence="5">
    <location>
        <begin position="19"/>
        <end position="396"/>
    </location>
</feature>
<sequence length="541" mass="58575">MTQPARSGLNTALTPLHFLERAAQVHPNKLAVIDGGRRLTYGELAADVQQLASALQASGVTPGDRVTYLASNSLELLEAHFAVPLIGGVLVAVNTRLAPEEIRYICDHSQSVLLVGEGPLLAALNDVTFESVREIVETPSQDGEYEGIAVRYDELVARGSADATFAWEVDDEDTVISINYTSGTTGRPKGVMYTHRGAYLGSLGNMVTQKFSIDTNYLWTLPMFHCNGWCGPWAVTAAAGTHVCLRAVRGDDMWRLIDTENINQMSGAPTVLSTLATAPEAHRMERPMAIATAGAPPSPTIIKAIHYLGIEIIHVYGLTETYGPYAVCEPDPSWSSLSADELSVRMSRQGVGMLTADRLRVVLPDLQDGELVDVAADGVQMGEIVMRGNVVMKGYLDDPERTDEAFEGGWFHSGDLGVMHPDGYVQLLDRAKDVVISGGENISTIEVEQAVVSHPDVLDVAVIGVPDDKWGERPKAYVVIADGSALTEADVIAHVKTKIASYKAPREVEFLAELPKTSTGKIRKNELRDEAWGDTRTRIQG</sequence>
<feature type="domain" description="AMP-binding enzyme C-terminal" evidence="6">
    <location>
        <begin position="446"/>
        <end position="521"/>
    </location>
</feature>
<dbReference type="Gene3D" id="3.30.300.30">
    <property type="match status" value="1"/>
</dbReference>
<evidence type="ECO:0000313" key="7">
    <source>
        <dbReference type="EMBL" id="GAA4754803.1"/>
    </source>
</evidence>
<protein>
    <submittedName>
        <fullName evidence="7">AMP-binding protein</fullName>
    </submittedName>
</protein>
<proteinExistence type="inferred from homology"/>
<gene>
    <name evidence="7" type="ORF">GCM10023217_28090</name>
</gene>
<organism evidence="7 8">
    <name type="scientific">Gordonia alkaliphila</name>
    <dbReference type="NCBI Taxonomy" id="1053547"/>
    <lineage>
        <taxon>Bacteria</taxon>
        <taxon>Bacillati</taxon>
        <taxon>Actinomycetota</taxon>
        <taxon>Actinomycetes</taxon>
        <taxon>Mycobacteriales</taxon>
        <taxon>Gordoniaceae</taxon>
        <taxon>Gordonia</taxon>
    </lineage>
</organism>
<keyword evidence="3" id="KW-0276">Fatty acid metabolism</keyword>
<dbReference type="Gene3D" id="3.40.50.12780">
    <property type="entry name" value="N-terminal domain of ligase-like"/>
    <property type="match status" value="1"/>
</dbReference>
<evidence type="ECO:0000256" key="4">
    <source>
        <dbReference type="ARBA" id="ARBA00023098"/>
    </source>
</evidence>
<keyword evidence="4" id="KW-0443">Lipid metabolism</keyword>
<accession>A0ABP8ZFC8</accession>
<dbReference type="InterPro" id="IPR042099">
    <property type="entry name" value="ANL_N_sf"/>
</dbReference>
<keyword evidence="2" id="KW-0436">Ligase</keyword>
<evidence type="ECO:0000259" key="6">
    <source>
        <dbReference type="Pfam" id="PF13193"/>
    </source>
</evidence>
<dbReference type="InterPro" id="IPR020845">
    <property type="entry name" value="AMP-binding_CS"/>
</dbReference>
<evidence type="ECO:0000256" key="1">
    <source>
        <dbReference type="ARBA" id="ARBA00006432"/>
    </source>
</evidence>
<evidence type="ECO:0000259" key="5">
    <source>
        <dbReference type="Pfam" id="PF00501"/>
    </source>
</evidence>
<comment type="similarity">
    <text evidence="1">Belongs to the ATP-dependent AMP-binding enzyme family.</text>
</comment>
<dbReference type="Pfam" id="PF00501">
    <property type="entry name" value="AMP-binding"/>
    <property type="match status" value="1"/>
</dbReference>
<dbReference type="InterPro" id="IPR025110">
    <property type="entry name" value="AMP-bd_C"/>
</dbReference>
<evidence type="ECO:0000256" key="2">
    <source>
        <dbReference type="ARBA" id="ARBA00022598"/>
    </source>
</evidence>
<keyword evidence="8" id="KW-1185">Reference proteome</keyword>
<dbReference type="EMBL" id="BAABIE010000013">
    <property type="protein sequence ID" value="GAA4754803.1"/>
    <property type="molecule type" value="Genomic_DNA"/>
</dbReference>
<dbReference type="SUPFAM" id="SSF56801">
    <property type="entry name" value="Acetyl-CoA synthetase-like"/>
    <property type="match status" value="1"/>
</dbReference>
<dbReference type="RefSeq" id="WP_246991155.1">
    <property type="nucleotide sequence ID" value="NZ_BAABIE010000013.1"/>
</dbReference>
<dbReference type="PROSITE" id="PS00455">
    <property type="entry name" value="AMP_BINDING"/>
    <property type="match status" value="1"/>
</dbReference>
<reference evidence="8" key="1">
    <citation type="journal article" date="2019" name="Int. J. Syst. Evol. Microbiol.">
        <title>The Global Catalogue of Microorganisms (GCM) 10K type strain sequencing project: providing services to taxonomists for standard genome sequencing and annotation.</title>
        <authorList>
            <consortium name="The Broad Institute Genomics Platform"/>
            <consortium name="The Broad Institute Genome Sequencing Center for Infectious Disease"/>
            <person name="Wu L."/>
            <person name="Ma J."/>
        </authorList>
    </citation>
    <scope>NUCLEOTIDE SEQUENCE [LARGE SCALE GENOMIC DNA]</scope>
    <source>
        <strain evidence="8">JCM 18077</strain>
    </source>
</reference>
<dbReference type="InterPro" id="IPR045851">
    <property type="entry name" value="AMP-bd_C_sf"/>
</dbReference>
<evidence type="ECO:0000256" key="3">
    <source>
        <dbReference type="ARBA" id="ARBA00022832"/>
    </source>
</evidence>
<dbReference type="PANTHER" id="PTHR43859:SF4">
    <property type="entry name" value="BUTANOATE--COA LIGASE AAE1-RELATED"/>
    <property type="match status" value="1"/>
</dbReference>
<dbReference type="InterPro" id="IPR000873">
    <property type="entry name" value="AMP-dep_synth/lig_dom"/>
</dbReference>
<comment type="caution">
    <text evidence="7">The sequence shown here is derived from an EMBL/GenBank/DDBJ whole genome shotgun (WGS) entry which is preliminary data.</text>
</comment>
<dbReference type="PANTHER" id="PTHR43859">
    <property type="entry name" value="ACYL-ACTIVATING ENZYME"/>
    <property type="match status" value="1"/>
</dbReference>
<evidence type="ECO:0000313" key="8">
    <source>
        <dbReference type="Proteomes" id="UP001500822"/>
    </source>
</evidence>
<dbReference type="Pfam" id="PF13193">
    <property type="entry name" value="AMP-binding_C"/>
    <property type="match status" value="1"/>
</dbReference>
<dbReference type="Proteomes" id="UP001500822">
    <property type="component" value="Unassembled WGS sequence"/>
</dbReference>